<dbReference type="InterPro" id="IPR036388">
    <property type="entry name" value="WH-like_DNA-bd_sf"/>
</dbReference>
<dbReference type="SUPFAM" id="SSF48008">
    <property type="entry name" value="GntR ligand-binding domain-like"/>
    <property type="match status" value="1"/>
</dbReference>
<dbReference type="InterPro" id="IPR036390">
    <property type="entry name" value="WH_DNA-bd_sf"/>
</dbReference>
<dbReference type="Pfam" id="PF00392">
    <property type="entry name" value="GntR"/>
    <property type="match status" value="1"/>
</dbReference>
<dbReference type="Gene3D" id="1.10.10.10">
    <property type="entry name" value="Winged helix-like DNA-binding domain superfamily/Winged helix DNA-binding domain"/>
    <property type="match status" value="1"/>
</dbReference>
<proteinExistence type="predicted"/>
<feature type="domain" description="HTH gntR-type" evidence="5">
    <location>
        <begin position="35"/>
        <end position="103"/>
    </location>
</feature>
<dbReference type="PANTHER" id="PTHR43537">
    <property type="entry name" value="TRANSCRIPTIONAL REGULATOR, GNTR FAMILY"/>
    <property type="match status" value="1"/>
</dbReference>
<dbReference type="Gene3D" id="1.20.120.530">
    <property type="entry name" value="GntR ligand-binding domain-like"/>
    <property type="match status" value="1"/>
</dbReference>
<dbReference type="Proteomes" id="UP000749040">
    <property type="component" value="Unassembled WGS sequence"/>
</dbReference>
<evidence type="ECO:0000256" key="1">
    <source>
        <dbReference type="ARBA" id="ARBA00023015"/>
    </source>
</evidence>
<keyword evidence="1" id="KW-0805">Transcription regulation</keyword>
<dbReference type="EMBL" id="JADKYB010000019">
    <property type="protein sequence ID" value="MBM9508719.1"/>
    <property type="molecule type" value="Genomic_DNA"/>
</dbReference>
<gene>
    <name evidence="6" type="ORF">ITX44_30030</name>
</gene>
<protein>
    <submittedName>
        <fullName evidence="6">FadR family transcriptional regulator</fullName>
    </submittedName>
</protein>
<reference evidence="6 7" key="1">
    <citation type="submission" date="2021-01" db="EMBL/GenBank/DDBJ databases">
        <title>Streptomyces acididurans sp. nov., isolated from a peat swamp forest soil.</title>
        <authorList>
            <person name="Chantavorakit T."/>
            <person name="Duangmal K."/>
        </authorList>
    </citation>
    <scope>NUCLEOTIDE SEQUENCE [LARGE SCALE GENOMIC DNA]</scope>
    <source>
        <strain evidence="6 7">KK5PA1</strain>
    </source>
</reference>
<evidence type="ECO:0000313" key="7">
    <source>
        <dbReference type="Proteomes" id="UP000749040"/>
    </source>
</evidence>
<accession>A0ABS2TZG4</accession>
<feature type="region of interest" description="Disordered" evidence="4">
    <location>
        <begin position="268"/>
        <end position="298"/>
    </location>
</feature>
<dbReference type="SMART" id="SM00895">
    <property type="entry name" value="FCD"/>
    <property type="match status" value="1"/>
</dbReference>
<name>A0ABS2TZG4_9ACTN</name>
<feature type="compositionally biased region" description="Basic residues" evidence="4">
    <location>
        <begin position="1"/>
        <end position="12"/>
    </location>
</feature>
<organism evidence="6 7">
    <name type="scientific">Actinacidiphila acididurans</name>
    <dbReference type="NCBI Taxonomy" id="2784346"/>
    <lineage>
        <taxon>Bacteria</taxon>
        <taxon>Bacillati</taxon>
        <taxon>Actinomycetota</taxon>
        <taxon>Actinomycetes</taxon>
        <taxon>Kitasatosporales</taxon>
        <taxon>Streptomycetaceae</taxon>
        <taxon>Actinacidiphila</taxon>
    </lineage>
</organism>
<feature type="compositionally biased region" description="Basic and acidic residues" evidence="4">
    <location>
        <begin position="17"/>
        <end position="33"/>
    </location>
</feature>
<dbReference type="Pfam" id="PF07729">
    <property type="entry name" value="FCD"/>
    <property type="match status" value="1"/>
</dbReference>
<evidence type="ECO:0000256" key="4">
    <source>
        <dbReference type="SAM" id="MobiDB-lite"/>
    </source>
</evidence>
<dbReference type="SUPFAM" id="SSF46785">
    <property type="entry name" value="Winged helix' DNA-binding domain"/>
    <property type="match status" value="1"/>
</dbReference>
<keyword evidence="3" id="KW-0804">Transcription</keyword>
<keyword evidence="2" id="KW-0238">DNA-binding</keyword>
<evidence type="ECO:0000259" key="5">
    <source>
        <dbReference type="PROSITE" id="PS50949"/>
    </source>
</evidence>
<sequence length="298" mass="31928">MNLINRAHRARRSTPVPEERRTPSEDGEATESRYRPGYELVAEQLLGYIAEQGLRPGDRLPTEAGLADLLGASRNVTREAVKVLAAIGRLSVRRGAGIFVAQSPGGLADDQLAHFQPTSMEHVLMLLDYRSVIESETARRAATQATPIEVRAIRESASGSLDAGRADDIDSFAKADADFHDAVGAAAHNVFLRSSVGNVRRLAAQSDVLLFHGDAPGSLEVAGRQHVAIAEAIAGGEPERAAQLMTEHIATTQHQFERRIRDRLFNVAGRSETAPQPAPAPVRDAGAVNTSPPRTSAS</sequence>
<comment type="caution">
    <text evidence="6">The sequence shown here is derived from an EMBL/GenBank/DDBJ whole genome shotgun (WGS) entry which is preliminary data.</text>
</comment>
<dbReference type="CDD" id="cd07377">
    <property type="entry name" value="WHTH_GntR"/>
    <property type="match status" value="1"/>
</dbReference>
<keyword evidence="7" id="KW-1185">Reference proteome</keyword>
<dbReference type="PROSITE" id="PS50949">
    <property type="entry name" value="HTH_GNTR"/>
    <property type="match status" value="1"/>
</dbReference>
<dbReference type="InterPro" id="IPR011711">
    <property type="entry name" value="GntR_C"/>
</dbReference>
<dbReference type="InterPro" id="IPR000524">
    <property type="entry name" value="Tscrpt_reg_HTH_GntR"/>
</dbReference>
<dbReference type="PANTHER" id="PTHR43537:SF5">
    <property type="entry name" value="UXU OPERON TRANSCRIPTIONAL REGULATOR"/>
    <property type="match status" value="1"/>
</dbReference>
<feature type="compositionally biased region" description="Polar residues" evidence="4">
    <location>
        <begin position="288"/>
        <end position="298"/>
    </location>
</feature>
<evidence type="ECO:0000256" key="3">
    <source>
        <dbReference type="ARBA" id="ARBA00023163"/>
    </source>
</evidence>
<evidence type="ECO:0000313" key="6">
    <source>
        <dbReference type="EMBL" id="MBM9508719.1"/>
    </source>
</evidence>
<dbReference type="SMART" id="SM00345">
    <property type="entry name" value="HTH_GNTR"/>
    <property type="match status" value="1"/>
</dbReference>
<dbReference type="InterPro" id="IPR008920">
    <property type="entry name" value="TF_FadR/GntR_C"/>
</dbReference>
<feature type="region of interest" description="Disordered" evidence="4">
    <location>
        <begin position="1"/>
        <end position="33"/>
    </location>
</feature>
<evidence type="ECO:0000256" key="2">
    <source>
        <dbReference type="ARBA" id="ARBA00023125"/>
    </source>
</evidence>